<evidence type="ECO:0000259" key="3">
    <source>
        <dbReference type="Pfam" id="PF18857"/>
    </source>
</evidence>
<dbReference type="OrthoDB" id="5673206at2"/>
<feature type="domain" description="Phage MuF C-terminal" evidence="2">
    <location>
        <begin position="17"/>
        <end position="117"/>
    </location>
</feature>
<dbReference type="EMBL" id="RKQP01000001">
    <property type="protein sequence ID" value="RPE86021.1"/>
    <property type="molecule type" value="Genomic_DNA"/>
</dbReference>
<gene>
    <name evidence="4" type="ORF">EDC46_0412</name>
</gene>
<keyword evidence="5" id="KW-1185">Reference proteome</keyword>
<dbReference type="Pfam" id="PF18798">
    <property type="entry name" value="LPD3"/>
    <property type="match status" value="1"/>
</dbReference>
<evidence type="ECO:0008006" key="6">
    <source>
        <dbReference type="Google" id="ProtNLM"/>
    </source>
</evidence>
<comment type="caution">
    <text evidence="4">The sequence shown here is derived from an EMBL/GenBank/DDBJ whole genome shotgun (WGS) entry which is preliminary data.</text>
</comment>
<organism evidence="4 5">
    <name type="scientific">Vespertiliibacter pulmonis</name>
    <dbReference type="NCBI Taxonomy" id="1443036"/>
    <lineage>
        <taxon>Bacteria</taxon>
        <taxon>Pseudomonadati</taxon>
        <taxon>Pseudomonadota</taxon>
        <taxon>Gammaproteobacteria</taxon>
        <taxon>Pasteurellales</taxon>
        <taxon>Pasteurellaceae</taxon>
        <taxon>Vespertiliibacter</taxon>
    </lineage>
</organism>
<dbReference type="InterPro" id="IPR040561">
    <property type="entry name" value="LPD38"/>
</dbReference>
<dbReference type="Pfam" id="PF18857">
    <property type="entry name" value="LPD38"/>
    <property type="match status" value="1"/>
</dbReference>
<protein>
    <recommendedName>
        <fullName evidence="6">Phage MuF C-terminal domain-containing protein</fullName>
    </recommendedName>
</protein>
<reference evidence="4 5" key="1">
    <citation type="submission" date="2018-11" db="EMBL/GenBank/DDBJ databases">
        <title>Genomic Encyclopedia of Type Strains, Phase IV (KMG-IV): sequencing the most valuable type-strain genomes for metagenomic binning, comparative biology and taxonomic classification.</title>
        <authorList>
            <person name="Goeker M."/>
        </authorList>
    </citation>
    <scope>NUCLEOTIDE SEQUENCE [LARGE SCALE GENOMIC DNA]</scope>
    <source>
        <strain evidence="4 5">DSM 27238</strain>
    </source>
</reference>
<proteinExistence type="predicted"/>
<dbReference type="InterPro" id="IPR041131">
    <property type="entry name" value="MuF_C"/>
</dbReference>
<name>A0A3N4W4C7_9PAST</name>
<accession>A0A3N4W4C7</accession>
<evidence type="ECO:0000259" key="1">
    <source>
        <dbReference type="Pfam" id="PF18798"/>
    </source>
</evidence>
<dbReference type="Proteomes" id="UP000281691">
    <property type="component" value="Unassembled WGS sequence"/>
</dbReference>
<dbReference type="InterPro" id="IPR040824">
    <property type="entry name" value="LPD3"/>
</dbReference>
<evidence type="ECO:0000259" key="2">
    <source>
        <dbReference type="Pfam" id="PF18819"/>
    </source>
</evidence>
<evidence type="ECO:0000313" key="5">
    <source>
        <dbReference type="Proteomes" id="UP000281691"/>
    </source>
</evidence>
<dbReference type="RefSeq" id="WP_124210584.1">
    <property type="nucleotide sequence ID" value="NZ_CP016615.1"/>
</dbReference>
<feature type="domain" description="Large polyvalent protein associated" evidence="3">
    <location>
        <begin position="1041"/>
        <end position="1192"/>
    </location>
</feature>
<evidence type="ECO:0000313" key="4">
    <source>
        <dbReference type="EMBL" id="RPE86021.1"/>
    </source>
</evidence>
<dbReference type="Pfam" id="PF18819">
    <property type="entry name" value="MuF_C"/>
    <property type="match status" value="1"/>
</dbReference>
<sequence length="1342" mass="149973">MLGLPDVNVTIHGSTFKKVMQDKHNVTAETLKQLPSQINDPVAVMKSITHDKSYIVLTELVEQENGWNKPIIAALHLKQDKNGLELVNIASVYGRSKSQIQKGLNDDLLYWNDKKGTDFANTFGLQLPAYASLKQSTGSDIKTEADLRQYQSDNSANVNQRGEHTFAEAIPRRTANSFDEVRNIVSELLGEPLVNQKTGMIATLSKRSLDKLLSGKATGKSTNVHDHLMAVANIDQLFENAVQGWVEPHKNNDPNIAGVHRMFAPLNIDGEVKLAKLTIKAMNFDQGNKIYSVETIEVENENGILGNLEATANQDDKLTSPQNADVDSLVQRIKDFNDRSRNITQNSANEIRYSRQSVEDLAATGKAKDDHTSLFQDLISRDVTRLTERWGKATAKLDEIFADSLRPISDWIDNLPALEENGKALIKGRMYRAKNLRDVARSELEAKFMQPLQKELSELAKKYQKDPLSTKRIVGFWASLRYSVIRNQRLLETDKKAVDDAQLALEEAQQSGKQSAIDKAARAYRAAERQYRYRQEDVNSTQFGKGAEDVPFKVGTAGGWSIPEAQAYMAGLEKHIAKADMEKVLANLYAMQKYMLLLDSKSGRYTPEQIKEYMADQYYVPLTGDPNMSEDTGFIGGVGSRSLNISRDKALKGRTASEAEDAFDAVWKAVGKTTTFYGWQPFKQSLFDSYNARVDELTEKGMAEKSAKEQASAELGISVQKLMGLTRPNDNVLIHKDLGEYYEIHLPDNVVKNLKEDNVEVANRWTTWVSKPTRMMARGVTQLTYDFAPKNMFRDTWDKSDLIRDQKIYDKNGKALSQAAKNKIGRAVWFNALNPNKGIWKATNKFARGQSLDINSDNEAERAMAQLVQYGGLSSFTQMIAKTEEDFIQQVRRKGTAKGVFVEQLAGYVEAYNGTFDYVSSLATFKALVDNNVDPEQAASLTLDLSNFRKTGTATKSLKGFFMFLQPKMMGASVLLKSLNTPSGKLRFARQVTASMLIYNALALAFASMFGDDEAGNKLDMLGDITGFIPIPIPWADENSEHKFWKLPLGFGSAQLAWNMAVNVSRAARGSISATDASVNVVTNFGKVFAPVSPSDISASKDPVAKLVLTLTPSIALPVIQLGFNRDAFGRPIHTTFERGEKIKAEQGKANTADAWEHIALSLYDMTGGVIDMYPESVKHLINGYALPLGSFREATNILIENPNREKLGKTQRPVLLRSLVGNVNEFAVQTTFYEAMEEAQATHKAYTRFKETGQLSDWVTPEKMQEVRFYELAQKRTGELRSLKAKRTKALNKGTLSQDAYDKWIREVYVPHTDKVQRAFVNKWRREHGLDTTLQSGTPKL</sequence>
<feature type="domain" description="Large polyvalent protein-associated" evidence="1">
    <location>
        <begin position="180"/>
        <end position="291"/>
    </location>
</feature>